<dbReference type="InParanoid" id="A0A0C3AVA1"/>
<keyword evidence="2" id="KW-1185">Reference proteome</keyword>
<gene>
    <name evidence="1" type="ORF">PILCRDRAFT_605695</name>
</gene>
<dbReference type="HOGENOM" id="CLU_2455532_0_0_1"/>
<evidence type="ECO:0000313" key="2">
    <source>
        <dbReference type="Proteomes" id="UP000054166"/>
    </source>
</evidence>
<proteinExistence type="predicted"/>
<reference evidence="1 2" key="1">
    <citation type="submission" date="2014-04" db="EMBL/GenBank/DDBJ databases">
        <authorList>
            <consortium name="DOE Joint Genome Institute"/>
            <person name="Kuo A."/>
            <person name="Tarkka M."/>
            <person name="Buscot F."/>
            <person name="Kohler A."/>
            <person name="Nagy L.G."/>
            <person name="Floudas D."/>
            <person name="Copeland A."/>
            <person name="Barry K.W."/>
            <person name="Cichocki N."/>
            <person name="Veneault-Fourrey C."/>
            <person name="LaButti K."/>
            <person name="Lindquist E.A."/>
            <person name="Lipzen A."/>
            <person name="Lundell T."/>
            <person name="Morin E."/>
            <person name="Murat C."/>
            <person name="Sun H."/>
            <person name="Tunlid A."/>
            <person name="Henrissat B."/>
            <person name="Grigoriev I.V."/>
            <person name="Hibbett D.S."/>
            <person name="Martin F."/>
            <person name="Nordberg H.P."/>
            <person name="Cantor M.N."/>
            <person name="Hua S.X."/>
        </authorList>
    </citation>
    <scope>NUCLEOTIDE SEQUENCE [LARGE SCALE GENOMIC DNA]</scope>
    <source>
        <strain evidence="1 2">F 1598</strain>
    </source>
</reference>
<dbReference type="Proteomes" id="UP000054166">
    <property type="component" value="Unassembled WGS sequence"/>
</dbReference>
<reference evidence="2" key="2">
    <citation type="submission" date="2015-01" db="EMBL/GenBank/DDBJ databases">
        <title>Evolutionary Origins and Diversification of the Mycorrhizal Mutualists.</title>
        <authorList>
            <consortium name="DOE Joint Genome Institute"/>
            <consortium name="Mycorrhizal Genomics Consortium"/>
            <person name="Kohler A."/>
            <person name="Kuo A."/>
            <person name="Nagy L.G."/>
            <person name="Floudas D."/>
            <person name="Copeland A."/>
            <person name="Barry K.W."/>
            <person name="Cichocki N."/>
            <person name="Veneault-Fourrey C."/>
            <person name="LaButti K."/>
            <person name="Lindquist E.A."/>
            <person name="Lipzen A."/>
            <person name="Lundell T."/>
            <person name="Morin E."/>
            <person name="Murat C."/>
            <person name="Riley R."/>
            <person name="Ohm R."/>
            <person name="Sun H."/>
            <person name="Tunlid A."/>
            <person name="Henrissat B."/>
            <person name="Grigoriev I.V."/>
            <person name="Hibbett D.S."/>
            <person name="Martin F."/>
        </authorList>
    </citation>
    <scope>NUCLEOTIDE SEQUENCE [LARGE SCALE GENOMIC DNA]</scope>
    <source>
        <strain evidence="2">F 1598</strain>
    </source>
</reference>
<name>A0A0C3AVA1_PILCF</name>
<evidence type="ECO:0000313" key="1">
    <source>
        <dbReference type="EMBL" id="KIM77908.1"/>
    </source>
</evidence>
<sequence length="89" mass="10022">MKSRWRCSCKSTLRIFQARVPKLIPPRLGSLSRQDTFILQSLHYHSIPAFSFESVTPAVAISSSACMHVSSLESFIPVANPKPDRRHVL</sequence>
<accession>A0A0C3AVA1</accession>
<dbReference type="AlphaFoldDB" id="A0A0C3AVA1"/>
<organism evidence="1 2">
    <name type="scientific">Piloderma croceum (strain F 1598)</name>
    <dbReference type="NCBI Taxonomy" id="765440"/>
    <lineage>
        <taxon>Eukaryota</taxon>
        <taxon>Fungi</taxon>
        <taxon>Dikarya</taxon>
        <taxon>Basidiomycota</taxon>
        <taxon>Agaricomycotina</taxon>
        <taxon>Agaricomycetes</taxon>
        <taxon>Agaricomycetidae</taxon>
        <taxon>Atheliales</taxon>
        <taxon>Atheliaceae</taxon>
        <taxon>Piloderma</taxon>
    </lineage>
</organism>
<protein>
    <submittedName>
        <fullName evidence="1">Uncharacterized protein</fullName>
    </submittedName>
</protein>
<dbReference type="EMBL" id="KN833020">
    <property type="protein sequence ID" value="KIM77908.1"/>
    <property type="molecule type" value="Genomic_DNA"/>
</dbReference>